<gene>
    <name evidence="5" type="primary">arsC</name>
    <name evidence="5" type="ORF">ACFOND_12595</name>
</gene>
<dbReference type="SUPFAM" id="SSF52833">
    <property type="entry name" value="Thioredoxin-like"/>
    <property type="match status" value="1"/>
</dbReference>
<evidence type="ECO:0000313" key="6">
    <source>
        <dbReference type="Proteomes" id="UP001595710"/>
    </source>
</evidence>
<comment type="similarity">
    <text evidence="1 3 4">Belongs to the ArsC family.</text>
</comment>
<dbReference type="EMBL" id="JBHRYN010000013">
    <property type="protein sequence ID" value="MFC3702481.1"/>
    <property type="molecule type" value="Genomic_DNA"/>
</dbReference>
<dbReference type="InterPro" id="IPR036249">
    <property type="entry name" value="Thioredoxin-like_sf"/>
</dbReference>
<dbReference type="InterPro" id="IPR006659">
    <property type="entry name" value="Arsenate_reductase"/>
</dbReference>
<comment type="caution">
    <text evidence="5">The sequence shown here is derived from an EMBL/GenBank/DDBJ whole genome shotgun (WGS) entry which is preliminary data.</text>
</comment>
<dbReference type="CDD" id="cd03034">
    <property type="entry name" value="ArsC_ArsC"/>
    <property type="match status" value="1"/>
</dbReference>
<dbReference type="Proteomes" id="UP001595710">
    <property type="component" value="Unassembled WGS sequence"/>
</dbReference>
<evidence type="ECO:0000256" key="1">
    <source>
        <dbReference type="ARBA" id="ARBA00007198"/>
    </source>
</evidence>
<name>A0ABV7WUG6_9GAMM</name>
<dbReference type="InterPro" id="IPR006660">
    <property type="entry name" value="Arsenate_reductase-like"/>
</dbReference>
<dbReference type="PANTHER" id="PTHR30041:SF4">
    <property type="entry name" value="ARSENATE REDUCTASE"/>
    <property type="match status" value="1"/>
</dbReference>
<protein>
    <recommendedName>
        <fullName evidence="4">Arsenate reductase</fullName>
        <ecNumber evidence="4">1.20.4.1</ecNumber>
    </recommendedName>
</protein>
<reference evidence="6" key="1">
    <citation type="journal article" date="2019" name="Int. J. Syst. Evol. Microbiol.">
        <title>The Global Catalogue of Microorganisms (GCM) 10K type strain sequencing project: providing services to taxonomists for standard genome sequencing and annotation.</title>
        <authorList>
            <consortium name="The Broad Institute Genomics Platform"/>
            <consortium name="The Broad Institute Genome Sequencing Center for Infectious Disease"/>
            <person name="Wu L."/>
            <person name="Ma J."/>
        </authorList>
    </citation>
    <scope>NUCLEOTIDE SEQUENCE [LARGE SCALE GENOMIC DNA]</scope>
    <source>
        <strain evidence="6">CECT 8288</strain>
    </source>
</reference>
<evidence type="ECO:0000256" key="2">
    <source>
        <dbReference type="ARBA" id="ARBA00023002"/>
    </source>
</evidence>
<evidence type="ECO:0000313" key="5">
    <source>
        <dbReference type="EMBL" id="MFC3702481.1"/>
    </source>
</evidence>
<comment type="catalytic activity">
    <reaction evidence="4">
        <text>[glutaredoxin]-dithiol + arsenate + glutathione + H(+) = glutathionyl-S-S-[glutaredoxin] + arsenite + H2O</text>
        <dbReference type="Rhea" id="RHEA:22016"/>
        <dbReference type="Rhea" id="RHEA-COMP:10729"/>
        <dbReference type="Rhea" id="RHEA-COMP:17668"/>
        <dbReference type="ChEBI" id="CHEBI:15377"/>
        <dbReference type="ChEBI" id="CHEBI:15378"/>
        <dbReference type="ChEBI" id="CHEBI:29242"/>
        <dbReference type="ChEBI" id="CHEBI:29950"/>
        <dbReference type="ChEBI" id="CHEBI:48597"/>
        <dbReference type="ChEBI" id="CHEBI:57925"/>
        <dbReference type="ChEBI" id="CHEBI:146199"/>
        <dbReference type="EC" id="1.20.4.1"/>
    </reaction>
</comment>
<dbReference type="PANTHER" id="PTHR30041">
    <property type="entry name" value="ARSENATE REDUCTASE"/>
    <property type="match status" value="1"/>
</dbReference>
<sequence>MTATIYHNPRCSKSRQALALLEEKGIDANIKLYLKESLTAKELKELISDLGIKAHDILRTKEVEYKELGLSAESTESDIINALINTPKLLERPIVKTVKGARIGRPTDAILDIL</sequence>
<dbReference type="GO" id="GO:0008794">
    <property type="term" value="F:arsenate reductase (glutaredoxin) activity"/>
    <property type="evidence" value="ECO:0007669"/>
    <property type="project" value="UniProtKB-EC"/>
</dbReference>
<accession>A0ABV7WUG6</accession>
<dbReference type="EC" id="1.20.4.1" evidence="4"/>
<keyword evidence="2 4" id="KW-0560">Oxidoreductase</keyword>
<proteinExistence type="inferred from homology"/>
<evidence type="ECO:0000256" key="3">
    <source>
        <dbReference type="PROSITE-ProRule" id="PRU01282"/>
    </source>
</evidence>
<dbReference type="Gene3D" id="3.40.30.10">
    <property type="entry name" value="Glutaredoxin"/>
    <property type="match status" value="1"/>
</dbReference>
<dbReference type="NCBIfam" id="TIGR00014">
    <property type="entry name" value="arsC"/>
    <property type="match status" value="1"/>
</dbReference>
<organism evidence="5 6">
    <name type="scientific">Reinekea marina</name>
    <dbReference type="NCBI Taxonomy" id="1310421"/>
    <lineage>
        <taxon>Bacteria</taxon>
        <taxon>Pseudomonadati</taxon>
        <taxon>Pseudomonadota</taxon>
        <taxon>Gammaproteobacteria</taxon>
        <taxon>Oceanospirillales</taxon>
        <taxon>Saccharospirillaceae</taxon>
        <taxon>Reinekea</taxon>
    </lineage>
</organism>
<dbReference type="RefSeq" id="WP_353958986.1">
    <property type="nucleotide sequence ID" value="NZ_JAUFQI010000001.1"/>
</dbReference>
<dbReference type="Pfam" id="PF03960">
    <property type="entry name" value="ArsC"/>
    <property type="match status" value="1"/>
</dbReference>
<dbReference type="PROSITE" id="PS51353">
    <property type="entry name" value="ARSC"/>
    <property type="match status" value="1"/>
</dbReference>
<keyword evidence="6" id="KW-1185">Reference proteome</keyword>
<evidence type="ECO:0000256" key="4">
    <source>
        <dbReference type="RuleBase" id="RU362029"/>
    </source>
</evidence>